<evidence type="ECO:0000259" key="2">
    <source>
        <dbReference type="Pfam" id="PF24401"/>
    </source>
</evidence>
<evidence type="ECO:0000313" key="4">
    <source>
        <dbReference type="EMBL" id="MFC5059230.1"/>
    </source>
</evidence>
<dbReference type="SUPFAM" id="SSF52129">
    <property type="entry name" value="Caspase-like"/>
    <property type="match status" value="1"/>
</dbReference>
<feature type="domain" description="wHTH-Hsp90 Na associated" evidence="3">
    <location>
        <begin position="1563"/>
        <end position="1612"/>
    </location>
</feature>
<name>A0ABV9YCA5_9PSEU</name>
<dbReference type="RefSeq" id="WP_344035863.1">
    <property type="nucleotide sequence ID" value="NZ_BAAAKE010000003.1"/>
</dbReference>
<dbReference type="InterPro" id="IPR029030">
    <property type="entry name" value="Caspase-like_dom_sf"/>
</dbReference>
<dbReference type="Proteomes" id="UP001595833">
    <property type="component" value="Unassembled WGS sequence"/>
</dbReference>
<proteinExistence type="predicted"/>
<dbReference type="InterPro" id="IPR056507">
    <property type="entry name" value="wHTH-HSP90_Na-assoc"/>
</dbReference>
<comment type="caution">
    <text evidence="4">The sequence shown here is derived from an EMBL/GenBank/DDBJ whole genome shotgun (WGS) entry which is preliminary data.</text>
</comment>
<dbReference type="PRINTS" id="PR00775">
    <property type="entry name" value="HEATSHOCK90"/>
</dbReference>
<dbReference type="Pfam" id="PF24401">
    <property type="entry name" value="iHD-CE"/>
    <property type="match status" value="1"/>
</dbReference>
<evidence type="ECO:0000259" key="1">
    <source>
        <dbReference type="Pfam" id="PF00656"/>
    </source>
</evidence>
<sequence>MDAERIALLIGVPHAPDASSRFEPLDEPVRSDLDGMRAALAESGYDVRALSGAGRSEIGTRIFETARDAPEGSTLLIYFTGHGVRIGDEDYLVPADARAPREGEWTRPYRESLLPADISDYLEECRAGTVLWLIDACRDVEHGREAAFGTRIERGAPAGRFAVLVGCGVGESCGYSADGSFFTRGLVEALSALSAPRTVEEVHRAARLATERLARGHRLTQHVQIRYGADLEAETRAAEICDGRHLLEEWRAAVDDERLWALAQPCGGLVPRLREGLLALVGTTARAAQDAHTRLPDPWTDDDFVPRLLTRLEELAPSPPRLSAVEVAVLVAAVLLREAAWAALRGQAAEVDPMRPDRVTGAGPLRKHLEQVYDQHAHITDKLAAGRRGLADRQAVASWLVDQWIAERFETDDQPVPRAPAAAFARAVLGADEGQAGELAGVLCRLAAGMGVEPPQDRPDGKTRKVWLPEGHQVLHESALAALLRAASALAVDVRVLPEVVAEHLAVSDKVEPKDAIALVRDSLHWHPDEHGWHMDVSCPHQALHAALEELADRADRLVVRTHKQVGPAEAALLTGVPRRVTAAEVRPRELDGDQTAYDVPLLRFSLAQTEVRGLLMGRQLYGDPALAVRELYQNAMDACRYRAMRWEFLRRTDRNPQEWRGRIVITQGEDERGRFIECRDNGVGMGLEQLTNTFTRAGSRFERSKSFRREQATWLRKAPDLRLYPNSRFGIGVFSYFMLADEMTLVTRQVSVDGVPAAEALRVDIAGSGSLFRIQPHTGGGDNLTGGGTLVRLYLRDDPDLATVSCVATLRSLVKLSEFELQVGEDDLDPVTWEPGKLQLDRTHGSEAQHEAVPGVLWWVNGAGAILCDGIKTDQVTYGYVLNLTAEHAGTLSVSRNELQSYDEEWARRNWRQGARRLPEWPGFTMQWLWSLAEKSPVATRELWQEVRGKGLQVRESATGDTLRDLDVIGIFPADRLVVQSRTSALPQGSTRYVSPWRVAVLGKRPGTESWVAPESLTGHPFPEPDDTALITEYGLTWIGVVGQARLRSMTVAETVRSLRRLRIAHPMLAPPPVRSGYLSWCPDKFDKEFVELLVGDAMRHGRVITRNLVFASQRLSRPLGWLVERFARYAPLRQVVIPEVPPYHRRHVCTADEVAMLLIMGSGAPMRPVGRVEHAADVRQICVEHGFEVGDVLDCLRRFQWLGWHVPDAEEVRKLMVLEADLVHLLVDRNGEIREQGWGDVLYLAAGRNITLGEAEEVLAGAAEEVKTRCARRWSGSDLAGAVLSPAAGAVVRKARELDTAVEKGFGLWELASALPSDFDVKEVPGLVDELRRTGIEIQGDIRLITEWDGLTMQARYALSGVNPAWASRGMIAAPTSNALFSAAVGLGQSLGGVRELVAAEAVHFGFPVPVVPDELRGIRPTWREERALLSSGKESYEDDEVPVWLPVTAIDLALYARTTGLDVGTAYERLESFRPMGALLPELPPRMVDDLKKITVDARDLLALDDEYRLTRSDEPLLPLDLVSIAARLGEPISRTWDRIRPYLELMPEPRVTHFPDEIPRWQDLAILSHHLDGKLPAITGAVDPAHVTFVADEVGESEEWVVDRLRHYADMFGLDLSAPDLSALSPSAPTHEENRSR</sequence>
<gene>
    <name evidence="4" type="ORF">ACFPFM_36410</name>
</gene>
<dbReference type="Gene3D" id="3.40.50.1460">
    <property type="match status" value="1"/>
</dbReference>
<keyword evidence="5" id="KW-1185">Reference proteome</keyword>
<organism evidence="4 5">
    <name type="scientific">Saccharothrix xinjiangensis</name>
    <dbReference type="NCBI Taxonomy" id="204798"/>
    <lineage>
        <taxon>Bacteria</taxon>
        <taxon>Bacillati</taxon>
        <taxon>Actinomycetota</taxon>
        <taxon>Actinomycetes</taxon>
        <taxon>Pseudonocardiales</taxon>
        <taxon>Pseudonocardiaceae</taxon>
        <taxon>Saccharothrix</taxon>
    </lineage>
</organism>
<dbReference type="EMBL" id="JBHSJB010000042">
    <property type="protein sequence ID" value="MFC5059230.1"/>
    <property type="molecule type" value="Genomic_DNA"/>
</dbReference>
<accession>A0ABV9YCA5</accession>
<feature type="domain" description="Peptidase C14 caspase" evidence="1">
    <location>
        <begin position="5"/>
        <end position="209"/>
    </location>
</feature>
<evidence type="ECO:0000259" key="3">
    <source>
        <dbReference type="Pfam" id="PF24410"/>
    </source>
</evidence>
<dbReference type="SUPFAM" id="SSF55874">
    <property type="entry name" value="ATPase domain of HSP90 chaperone/DNA topoisomerase II/histidine kinase"/>
    <property type="match status" value="1"/>
</dbReference>
<dbReference type="InterPro" id="IPR056506">
    <property type="entry name" value="iHD-CE"/>
</dbReference>
<feature type="domain" description="iHD-CE" evidence="2">
    <location>
        <begin position="250"/>
        <end position="588"/>
    </location>
</feature>
<dbReference type="Gene3D" id="3.30.565.10">
    <property type="entry name" value="Histidine kinase-like ATPase, C-terminal domain"/>
    <property type="match status" value="1"/>
</dbReference>
<dbReference type="InterPro" id="IPR036890">
    <property type="entry name" value="HATPase_C_sf"/>
</dbReference>
<reference evidence="5" key="1">
    <citation type="journal article" date="2019" name="Int. J. Syst. Evol. Microbiol.">
        <title>The Global Catalogue of Microorganisms (GCM) 10K type strain sequencing project: providing services to taxonomists for standard genome sequencing and annotation.</title>
        <authorList>
            <consortium name="The Broad Institute Genomics Platform"/>
            <consortium name="The Broad Institute Genome Sequencing Center for Infectious Disease"/>
            <person name="Wu L."/>
            <person name="Ma J."/>
        </authorList>
    </citation>
    <scope>NUCLEOTIDE SEQUENCE [LARGE SCALE GENOMIC DNA]</scope>
    <source>
        <strain evidence="5">KCTC 12848</strain>
    </source>
</reference>
<evidence type="ECO:0000313" key="5">
    <source>
        <dbReference type="Proteomes" id="UP001595833"/>
    </source>
</evidence>
<protein>
    <submittedName>
        <fullName evidence="4">Caspase family protein</fullName>
    </submittedName>
</protein>
<dbReference type="Pfam" id="PF00656">
    <property type="entry name" value="Peptidase_C14"/>
    <property type="match status" value="1"/>
</dbReference>
<dbReference type="InterPro" id="IPR020575">
    <property type="entry name" value="Hsp90_N"/>
</dbReference>
<dbReference type="InterPro" id="IPR011600">
    <property type="entry name" value="Pept_C14_caspase"/>
</dbReference>
<dbReference type="Pfam" id="PF24410">
    <property type="entry name" value="wHTH-HSP90_Na-assoc"/>
    <property type="match status" value="1"/>
</dbReference>